<organism evidence="2 3">
    <name type="scientific">Mycena maculata</name>
    <dbReference type="NCBI Taxonomy" id="230809"/>
    <lineage>
        <taxon>Eukaryota</taxon>
        <taxon>Fungi</taxon>
        <taxon>Dikarya</taxon>
        <taxon>Basidiomycota</taxon>
        <taxon>Agaricomycotina</taxon>
        <taxon>Agaricomycetes</taxon>
        <taxon>Agaricomycetidae</taxon>
        <taxon>Agaricales</taxon>
        <taxon>Marasmiineae</taxon>
        <taxon>Mycenaceae</taxon>
        <taxon>Mycena</taxon>
    </lineage>
</organism>
<feature type="region of interest" description="Disordered" evidence="1">
    <location>
        <begin position="204"/>
        <end position="239"/>
    </location>
</feature>
<evidence type="ECO:0000256" key="1">
    <source>
        <dbReference type="SAM" id="MobiDB-lite"/>
    </source>
</evidence>
<evidence type="ECO:0000313" key="2">
    <source>
        <dbReference type="EMBL" id="KAJ7777621.1"/>
    </source>
</evidence>
<dbReference type="EMBL" id="JARJLG010000010">
    <property type="protein sequence ID" value="KAJ7777621.1"/>
    <property type="molecule type" value="Genomic_DNA"/>
</dbReference>
<feature type="compositionally biased region" description="Low complexity" evidence="1">
    <location>
        <begin position="263"/>
        <end position="278"/>
    </location>
</feature>
<protein>
    <submittedName>
        <fullName evidence="2">Uncharacterized protein</fullName>
    </submittedName>
</protein>
<comment type="caution">
    <text evidence="2">The sequence shown here is derived from an EMBL/GenBank/DDBJ whole genome shotgun (WGS) entry which is preliminary data.</text>
</comment>
<feature type="region of interest" description="Disordered" evidence="1">
    <location>
        <begin position="257"/>
        <end position="278"/>
    </location>
</feature>
<proteinExistence type="predicted"/>
<sequence>MRRTRDKENSPSTSSGHPRRLGSRLRQPSERAQKTCDAKFEKEKALREKRAKQDQHRALQKRQNETALTVEHPDDTAQIRELRAALLALRLSATQQRQLQVDLLKISDIREHLDLSGADNDEAWADLRADVRRFMDAGMLDLNLGWKEQDNRKLGKVYRAIDEAHPELEHFRGQWVTQYLVHESFGAQKTYKACKARPGTYHPEIIPRSSYKGSGPLAPAHDPSSSPTPPPTNPDNIACSHSKLIPQTLFLANATTNRPEAYSPGRISPSPISRGFVT</sequence>
<name>A0AAD7K3M7_9AGAR</name>
<feature type="region of interest" description="Disordered" evidence="1">
    <location>
        <begin position="1"/>
        <end position="67"/>
    </location>
</feature>
<dbReference type="Proteomes" id="UP001215280">
    <property type="component" value="Unassembled WGS sequence"/>
</dbReference>
<keyword evidence="3" id="KW-1185">Reference proteome</keyword>
<accession>A0AAD7K3M7</accession>
<reference evidence="2" key="1">
    <citation type="submission" date="2023-03" db="EMBL/GenBank/DDBJ databases">
        <title>Massive genome expansion in bonnet fungi (Mycena s.s.) driven by repeated elements and novel gene families across ecological guilds.</title>
        <authorList>
            <consortium name="Lawrence Berkeley National Laboratory"/>
            <person name="Harder C.B."/>
            <person name="Miyauchi S."/>
            <person name="Viragh M."/>
            <person name="Kuo A."/>
            <person name="Thoen E."/>
            <person name="Andreopoulos B."/>
            <person name="Lu D."/>
            <person name="Skrede I."/>
            <person name="Drula E."/>
            <person name="Henrissat B."/>
            <person name="Morin E."/>
            <person name="Kohler A."/>
            <person name="Barry K."/>
            <person name="LaButti K."/>
            <person name="Morin E."/>
            <person name="Salamov A."/>
            <person name="Lipzen A."/>
            <person name="Mereny Z."/>
            <person name="Hegedus B."/>
            <person name="Baldrian P."/>
            <person name="Stursova M."/>
            <person name="Weitz H."/>
            <person name="Taylor A."/>
            <person name="Grigoriev I.V."/>
            <person name="Nagy L.G."/>
            <person name="Martin F."/>
            <person name="Kauserud H."/>
        </authorList>
    </citation>
    <scope>NUCLEOTIDE SEQUENCE</scope>
    <source>
        <strain evidence="2">CBHHK188m</strain>
    </source>
</reference>
<gene>
    <name evidence="2" type="ORF">DFH07DRAFT_951268</name>
</gene>
<dbReference type="AlphaFoldDB" id="A0AAD7K3M7"/>
<feature type="compositionally biased region" description="Basic and acidic residues" evidence="1">
    <location>
        <begin position="27"/>
        <end position="57"/>
    </location>
</feature>
<evidence type="ECO:0000313" key="3">
    <source>
        <dbReference type="Proteomes" id="UP001215280"/>
    </source>
</evidence>